<evidence type="ECO:0000256" key="1">
    <source>
        <dbReference type="SAM" id="MobiDB-lite"/>
    </source>
</evidence>
<reference evidence="3" key="1">
    <citation type="submission" date="2017-02" db="EMBL/GenBank/DDBJ databases">
        <authorList>
            <person name="Dridi B."/>
        </authorList>
    </citation>
    <scope>NUCLEOTIDE SEQUENCE [LARGE SCALE GENOMIC DNA]</scope>
    <source>
        <strain evidence="3">EB411</strain>
    </source>
</reference>
<protein>
    <submittedName>
        <fullName evidence="2">Uncharacterized protein</fullName>
    </submittedName>
</protein>
<sequence length="71" mass="7843">MGGRRRGPRGDRRGLPQEYRRARRGVEPGLNLASQTAALSRHCPGPGHNGDVRRGRPDRSGRPRDHPDGEP</sequence>
<name>A0A1R4K577_9MICO</name>
<evidence type="ECO:0000313" key="3">
    <source>
        <dbReference type="Proteomes" id="UP000196778"/>
    </source>
</evidence>
<organism evidence="2 3">
    <name type="scientific">Mycetocola reblochoni REB411</name>
    <dbReference type="NCBI Taxonomy" id="1255698"/>
    <lineage>
        <taxon>Bacteria</taxon>
        <taxon>Bacillati</taxon>
        <taxon>Actinomycetota</taxon>
        <taxon>Actinomycetes</taxon>
        <taxon>Micrococcales</taxon>
        <taxon>Microbacteriaceae</taxon>
        <taxon>Mycetocola</taxon>
    </lineage>
</organism>
<feature type="compositionally biased region" description="Basic and acidic residues" evidence="1">
    <location>
        <begin position="8"/>
        <end position="26"/>
    </location>
</feature>
<feature type="region of interest" description="Disordered" evidence="1">
    <location>
        <begin position="1"/>
        <end position="71"/>
    </location>
</feature>
<evidence type="ECO:0000313" key="2">
    <source>
        <dbReference type="EMBL" id="SJN39611.1"/>
    </source>
</evidence>
<dbReference type="Proteomes" id="UP000196778">
    <property type="component" value="Unassembled WGS sequence"/>
</dbReference>
<keyword evidence="3" id="KW-1185">Reference proteome</keyword>
<feature type="compositionally biased region" description="Basic and acidic residues" evidence="1">
    <location>
        <begin position="50"/>
        <end position="71"/>
    </location>
</feature>
<dbReference type="EMBL" id="FUKR01000066">
    <property type="protein sequence ID" value="SJN39611.1"/>
    <property type="molecule type" value="Genomic_DNA"/>
</dbReference>
<proteinExistence type="predicted"/>
<accession>A0A1R4K577</accession>
<dbReference type="AlphaFoldDB" id="A0A1R4K577"/>
<gene>
    <name evidence="2" type="ORF">FM119_11525</name>
</gene>